<feature type="non-terminal residue" evidence="2">
    <location>
        <position position="96"/>
    </location>
</feature>
<dbReference type="AlphaFoldDB" id="A0AAQ4E029"/>
<keyword evidence="1" id="KW-0812">Transmembrane</keyword>
<keyword evidence="3" id="KW-1185">Reference proteome</keyword>
<dbReference type="Proteomes" id="UP001321473">
    <property type="component" value="Unassembled WGS sequence"/>
</dbReference>
<comment type="caution">
    <text evidence="2">The sequence shown here is derived from an EMBL/GenBank/DDBJ whole genome shotgun (WGS) entry which is preliminary data.</text>
</comment>
<sequence>MMDSLFICIISFHQDNCMLGQHPHSFMCTRPNWILKNHIPRHGTSLYSVKILLLFSCHVCFLQKKCVEIKVWFINCLPSVLFCGITSISTFVLHFS</sequence>
<name>A0AAQ4E029_AMBAM</name>
<reference evidence="2 3" key="1">
    <citation type="journal article" date="2023" name="Arcadia Sci">
        <title>De novo assembly of a long-read Amblyomma americanum tick genome.</title>
        <authorList>
            <person name="Chou S."/>
            <person name="Poskanzer K.E."/>
            <person name="Rollins M."/>
            <person name="Thuy-Boun P.S."/>
        </authorList>
    </citation>
    <scope>NUCLEOTIDE SEQUENCE [LARGE SCALE GENOMIC DNA]</scope>
    <source>
        <strain evidence="2">F_SG_1</strain>
        <tissue evidence="2">Salivary glands</tissue>
    </source>
</reference>
<organism evidence="2 3">
    <name type="scientific">Amblyomma americanum</name>
    <name type="common">Lone star tick</name>
    <dbReference type="NCBI Taxonomy" id="6943"/>
    <lineage>
        <taxon>Eukaryota</taxon>
        <taxon>Metazoa</taxon>
        <taxon>Ecdysozoa</taxon>
        <taxon>Arthropoda</taxon>
        <taxon>Chelicerata</taxon>
        <taxon>Arachnida</taxon>
        <taxon>Acari</taxon>
        <taxon>Parasitiformes</taxon>
        <taxon>Ixodida</taxon>
        <taxon>Ixodoidea</taxon>
        <taxon>Ixodidae</taxon>
        <taxon>Amblyomminae</taxon>
        <taxon>Amblyomma</taxon>
    </lineage>
</organism>
<accession>A0AAQ4E029</accession>
<gene>
    <name evidence="2" type="ORF">V5799_005152</name>
</gene>
<evidence type="ECO:0000313" key="2">
    <source>
        <dbReference type="EMBL" id="KAK8768069.1"/>
    </source>
</evidence>
<evidence type="ECO:0000313" key="3">
    <source>
        <dbReference type="Proteomes" id="UP001321473"/>
    </source>
</evidence>
<dbReference type="EMBL" id="JARKHS020024542">
    <property type="protein sequence ID" value="KAK8768069.1"/>
    <property type="molecule type" value="Genomic_DNA"/>
</dbReference>
<evidence type="ECO:0000256" key="1">
    <source>
        <dbReference type="SAM" id="Phobius"/>
    </source>
</evidence>
<proteinExistence type="predicted"/>
<keyword evidence="1" id="KW-0472">Membrane</keyword>
<feature type="transmembrane region" description="Helical" evidence="1">
    <location>
        <begin position="71"/>
        <end position="95"/>
    </location>
</feature>
<keyword evidence="1" id="KW-1133">Transmembrane helix</keyword>
<protein>
    <submittedName>
        <fullName evidence="2">Uncharacterized protein</fullName>
    </submittedName>
</protein>